<evidence type="ECO:0000313" key="1">
    <source>
        <dbReference type="EMBL" id="KAI7997457.1"/>
    </source>
</evidence>
<sequence>MSPLALDMEDPPKPSIPTDASLSNDRRGASVDAQFAYFCKTGLSLNETTYTEAMKLFSENKHLCTTISAIGTGMCFAHEPEGAEHYWFAFVLYSVKRLSETNADDSSQGTGGDGFTLCRILRVARLNIVNFLKELPQFIVKAGPILSNQYGTDWEKRLEVLVLVELS</sequence>
<accession>A0ACC0GAD9</accession>
<evidence type="ECO:0000313" key="2">
    <source>
        <dbReference type="Proteomes" id="UP001060215"/>
    </source>
</evidence>
<name>A0ACC0GAD9_9ERIC</name>
<dbReference type="EMBL" id="CM045767">
    <property type="protein sequence ID" value="KAI7997457.1"/>
    <property type="molecule type" value="Genomic_DNA"/>
</dbReference>
<protein>
    <submittedName>
        <fullName evidence="1">Retinoblastoma-related protein</fullName>
    </submittedName>
</protein>
<reference evidence="1 2" key="1">
    <citation type="journal article" date="2022" name="Plant J.">
        <title>Chromosome-level genome of Camellia lanceoleosa provides a valuable resource for understanding genome evolution and self-incompatibility.</title>
        <authorList>
            <person name="Gong W."/>
            <person name="Xiao S."/>
            <person name="Wang L."/>
            <person name="Liao Z."/>
            <person name="Chang Y."/>
            <person name="Mo W."/>
            <person name="Hu G."/>
            <person name="Li W."/>
            <person name="Zhao G."/>
            <person name="Zhu H."/>
            <person name="Hu X."/>
            <person name="Ji K."/>
            <person name="Xiang X."/>
            <person name="Song Q."/>
            <person name="Yuan D."/>
            <person name="Jin S."/>
            <person name="Zhang L."/>
        </authorList>
    </citation>
    <scope>NUCLEOTIDE SEQUENCE [LARGE SCALE GENOMIC DNA]</scope>
    <source>
        <strain evidence="1">SQ_2022a</strain>
    </source>
</reference>
<dbReference type="Proteomes" id="UP001060215">
    <property type="component" value="Chromosome 10"/>
</dbReference>
<keyword evidence="2" id="KW-1185">Reference proteome</keyword>
<organism evidence="1 2">
    <name type="scientific">Camellia lanceoleosa</name>
    <dbReference type="NCBI Taxonomy" id="1840588"/>
    <lineage>
        <taxon>Eukaryota</taxon>
        <taxon>Viridiplantae</taxon>
        <taxon>Streptophyta</taxon>
        <taxon>Embryophyta</taxon>
        <taxon>Tracheophyta</taxon>
        <taxon>Spermatophyta</taxon>
        <taxon>Magnoliopsida</taxon>
        <taxon>eudicotyledons</taxon>
        <taxon>Gunneridae</taxon>
        <taxon>Pentapetalae</taxon>
        <taxon>asterids</taxon>
        <taxon>Ericales</taxon>
        <taxon>Theaceae</taxon>
        <taxon>Camellia</taxon>
    </lineage>
</organism>
<gene>
    <name evidence="1" type="ORF">LOK49_LG10G01347</name>
</gene>
<proteinExistence type="predicted"/>
<comment type="caution">
    <text evidence="1">The sequence shown here is derived from an EMBL/GenBank/DDBJ whole genome shotgun (WGS) entry which is preliminary data.</text>
</comment>